<gene>
    <name evidence="1" type="ORF">SDC9_198958</name>
</gene>
<dbReference type="Pfam" id="PF03602">
    <property type="entry name" value="Cons_hypoth95"/>
    <property type="match status" value="1"/>
</dbReference>
<evidence type="ECO:0000313" key="1">
    <source>
        <dbReference type="EMBL" id="MPN51315.1"/>
    </source>
</evidence>
<reference evidence="1" key="1">
    <citation type="submission" date="2019-08" db="EMBL/GenBank/DDBJ databases">
        <authorList>
            <person name="Kucharzyk K."/>
            <person name="Murdoch R.W."/>
            <person name="Higgins S."/>
            <person name="Loffler F."/>
        </authorList>
    </citation>
    <scope>NUCLEOTIDE SEQUENCE</scope>
</reference>
<dbReference type="GO" id="GO:0003676">
    <property type="term" value="F:nucleic acid binding"/>
    <property type="evidence" value="ECO:0007669"/>
    <property type="project" value="InterPro"/>
</dbReference>
<proteinExistence type="predicted"/>
<comment type="caution">
    <text evidence="1">The sequence shown here is derived from an EMBL/GenBank/DDBJ whole genome shotgun (WGS) entry which is preliminary data.</text>
</comment>
<evidence type="ECO:0008006" key="2">
    <source>
        <dbReference type="Google" id="ProtNLM"/>
    </source>
</evidence>
<organism evidence="1">
    <name type="scientific">bioreactor metagenome</name>
    <dbReference type="NCBI Taxonomy" id="1076179"/>
    <lineage>
        <taxon>unclassified sequences</taxon>
        <taxon>metagenomes</taxon>
        <taxon>ecological metagenomes</taxon>
    </lineage>
</organism>
<dbReference type="GO" id="GO:0032259">
    <property type="term" value="P:methylation"/>
    <property type="evidence" value="ECO:0007669"/>
    <property type="project" value="InterPro"/>
</dbReference>
<sequence>MPEDVKCLCMDVRRALSKFAKNGESFDVIFADPPYGLGWGAELPKLIYKHSEVLSPNGTLIFEHSEKEDADDIPGWEREERTYGGTVLTFYKRSVDR</sequence>
<protein>
    <recommendedName>
        <fullName evidence="2">Ribosomal RNA small subunit methyltransferase D</fullName>
    </recommendedName>
</protein>
<dbReference type="InterPro" id="IPR029063">
    <property type="entry name" value="SAM-dependent_MTases_sf"/>
</dbReference>
<name>A0A645IJ47_9ZZZZ</name>
<dbReference type="SUPFAM" id="SSF53335">
    <property type="entry name" value="S-adenosyl-L-methionine-dependent methyltransferases"/>
    <property type="match status" value="1"/>
</dbReference>
<accession>A0A645IJ47</accession>
<dbReference type="EMBL" id="VSSQ01116300">
    <property type="protein sequence ID" value="MPN51315.1"/>
    <property type="molecule type" value="Genomic_DNA"/>
</dbReference>
<dbReference type="GO" id="GO:0008168">
    <property type="term" value="F:methyltransferase activity"/>
    <property type="evidence" value="ECO:0007669"/>
    <property type="project" value="InterPro"/>
</dbReference>
<dbReference type="Gene3D" id="3.40.50.150">
    <property type="entry name" value="Vaccinia Virus protein VP39"/>
    <property type="match status" value="1"/>
</dbReference>
<dbReference type="InterPro" id="IPR002052">
    <property type="entry name" value="DNA_methylase_N6_adenine_CS"/>
</dbReference>
<dbReference type="AlphaFoldDB" id="A0A645IJ47"/>
<dbReference type="PROSITE" id="PS00092">
    <property type="entry name" value="N6_MTASE"/>
    <property type="match status" value="1"/>
</dbReference>